<evidence type="ECO:0000313" key="1">
    <source>
        <dbReference type="EMBL" id="MBH0112765.1"/>
    </source>
</evidence>
<evidence type="ECO:0000313" key="2">
    <source>
        <dbReference type="Proteomes" id="UP000617634"/>
    </source>
</evidence>
<comment type="caution">
    <text evidence="1">The sequence shown here is derived from an EMBL/GenBank/DDBJ whole genome shotgun (WGS) entry which is preliminary data.</text>
</comment>
<reference evidence="1" key="1">
    <citation type="submission" date="2020-11" db="EMBL/GenBank/DDBJ databases">
        <title>Novosphingobium aureum sp. nov., a marine bacterium isolated from sediment of a salt flat.</title>
        <authorList>
            <person name="Yoo Y."/>
            <person name="Kim J.-J."/>
        </authorList>
    </citation>
    <scope>NUCLEOTIDE SEQUENCE</scope>
    <source>
        <strain evidence="1">YJ-S2-02</strain>
    </source>
</reference>
<protein>
    <submittedName>
        <fullName evidence="1">PepSY domain-containing protein</fullName>
    </submittedName>
</protein>
<dbReference type="AlphaFoldDB" id="A0A931MKS5"/>
<dbReference type="Proteomes" id="UP000617634">
    <property type="component" value="Unassembled WGS sequence"/>
</dbReference>
<accession>A0A931MKS5</accession>
<gene>
    <name evidence="1" type="ORF">I5E68_07350</name>
</gene>
<keyword evidence="2" id="KW-1185">Reference proteome</keyword>
<sequence length="110" mass="11882">MPAFVSRSLLAGALGALVLGGVCVSMPTKSVHAEEQGGEQGQARKARKAGNILSIRQIEQIVLPRMSGMQYLGPEYDPAAMAYRLKFIDDGKVYFVDVDARTGRIIGQSR</sequence>
<proteinExistence type="predicted"/>
<organism evidence="1 2">
    <name type="scientific">Novosphingobium aureum</name>
    <dbReference type="NCBI Taxonomy" id="2792964"/>
    <lineage>
        <taxon>Bacteria</taxon>
        <taxon>Pseudomonadati</taxon>
        <taxon>Pseudomonadota</taxon>
        <taxon>Alphaproteobacteria</taxon>
        <taxon>Sphingomonadales</taxon>
        <taxon>Sphingomonadaceae</taxon>
        <taxon>Novosphingobium</taxon>
    </lineage>
</organism>
<dbReference type="EMBL" id="JADZGI010000001">
    <property type="protein sequence ID" value="MBH0112765.1"/>
    <property type="molecule type" value="Genomic_DNA"/>
</dbReference>
<dbReference type="RefSeq" id="WP_197162515.1">
    <property type="nucleotide sequence ID" value="NZ_JADZGI010000001.1"/>
</dbReference>
<name>A0A931MKS5_9SPHN</name>